<proteinExistence type="predicted"/>
<keyword evidence="1" id="KW-0812">Transmembrane</keyword>
<accession>A0A1C7PBP5</accession>
<name>A0A1C7PBP5_9BACT</name>
<dbReference type="EMBL" id="LT629973">
    <property type="protein sequence ID" value="SEH75844.1"/>
    <property type="molecule type" value="Genomic_DNA"/>
</dbReference>
<reference evidence="3" key="1">
    <citation type="submission" date="2016-09" db="EMBL/GenBank/DDBJ databases">
        <authorList>
            <person name="Koehorst J."/>
        </authorList>
    </citation>
    <scope>NUCLEOTIDE SEQUENCE [LARGE SCALE GENOMIC DNA]</scope>
</reference>
<dbReference type="RefSeq" id="WP_067776433.1">
    <property type="nucleotide sequence ID" value="NZ_LIGX01000028.1"/>
</dbReference>
<evidence type="ECO:0000256" key="1">
    <source>
        <dbReference type="SAM" id="Phobius"/>
    </source>
</evidence>
<gene>
    <name evidence="2" type="ORF">PYTT_0498</name>
</gene>
<organism evidence="2 3">
    <name type="scientific">Akkermansia glycaniphila</name>
    <dbReference type="NCBI Taxonomy" id="1679444"/>
    <lineage>
        <taxon>Bacteria</taxon>
        <taxon>Pseudomonadati</taxon>
        <taxon>Verrucomicrobiota</taxon>
        <taxon>Verrucomicrobiia</taxon>
        <taxon>Verrucomicrobiales</taxon>
        <taxon>Akkermansiaceae</taxon>
        <taxon>Akkermansia</taxon>
    </lineage>
</organism>
<protein>
    <submittedName>
        <fullName evidence="2">Uncharacterized protein</fullName>
    </submittedName>
</protein>
<feature type="transmembrane region" description="Helical" evidence="1">
    <location>
        <begin position="106"/>
        <end position="123"/>
    </location>
</feature>
<feature type="transmembrane region" description="Helical" evidence="1">
    <location>
        <begin position="135"/>
        <end position="156"/>
    </location>
</feature>
<sequence>MVAICIVALFACVGLIDAVWLAWKGEWLMLAMLALAVLTPVLKWLYGLVAFLLKLFLYYPVRRIAPAPASSLQVFSIFLSHVLATLLIGSGLFALCAWSIPQSRALSLLTALILTVNTAVPPSRKEEQNALADTLHTVSFVAALSTSGVFILGILFLHADEVICGLMALPVVIAGAVFNIKLYRKRLRATGGTTPWAKQ</sequence>
<keyword evidence="1" id="KW-0472">Membrane</keyword>
<dbReference type="KEGG" id="agl:PYTT_0498"/>
<feature type="transmembrane region" description="Helical" evidence="1">
    <location>
        <begin position="162"/>
        <end position="180"/>
    </location>
</feature>
<keyword evidence="1" id="KW-1133">Transmembrane helix</keyword>
<evidence type="ECO:0000313" key="3">
    <source>
        <dbReference type="Proteomes" id="UP000176204"/>
    </source>
</evidence>
<feature type="transmembrane region" description="Helical" evidence="1">
    <location>
        <begin position="28"/>
        <end position="53"/>
    </location>
</feature>
<keyword evidence="3" id="KW-1185">Reference proteome</keyword>
<dbReference type="Proteomes" id="UP000176204">
    <property type="component" value="Chromosome I"/>
</dbReference>
<evidence type="ECO:0000313" key="2">
    <source>
        <dbReference type="EMBL" id="SEH75844.1"/>
    </source>
</evidence>
<feature type="transmembrane region" description="Helical" evidence="1">
    <location>
        <begin position="74"/>
        <end position="100"/>
    </location>
</feature>
<dbReference type="AlphaFoldDB" id="A0A1C7PBP5"/>